<keyword evidence="3" id="KW-1185">Reference proteome</keyword>
<feature type="domain" description="Tf2-1-like SH3-like" evidence="1">
    <location>
        <begin position="30"/>
        <end position="79"/>
    </location>
</feature>
<reference evidence="2 3" key="1">
    <citation type="journal article" date="2013" name="Proc. Natl. Acad. Sci. U.S.A.">
        <title>The king cobra genome reveals dynamic gene evolution and adaptation in the snake venom system.</title>
        <authorList>
            <person name="Vonk F.J."/>
            <person name="Casewell N.R."/>
            <person name="Henkel C.V."/>
            <person name="Heimberg A.M."/>
            <person name="Jansen H.J."/>
            <person name="McCleary R.J."/>
            <person name="Kerkkamp H.M."/>
            <person name="Vos R.A."/>
            <person name="Guerreiro I."/>
            <person name="Calvete J.J."/>
            <person name="Wuster W."/>
            <person name="Woods A.E."/>
            <person name="Logan J.M."/>
            <person name="Harrison R.A."/>
            <person name="Castoe T.A."/>
            <person name="de Koning A.P."/>
            <person name="Pollock D.D."/>
            <person name="Yandell M."/>
            <person name="Calderon D."/>
            <person name="Renjifo C."/>
            <person name="Currier R.B."/>
            <person name="Salgado D."/>
            <person name="Pla D."/>
            <person name="Sanz L."/>
            <person name="Hyder A.S."/>
            <person name="Ribeiro J.M."/>
            <person name="Arntzen J.W."/>
            <person name="van den Thillart G.E."/>
            <person name="Boetzer M."/>
            <person name="Pirovano W."/>
            <person name="Dirks R.P."/>
            <person name="Spaink H.P."/>
            <person name="Duboule D."/>
            <person name="McGlinn E."/>
            <person name="Kini R.M."/>
            <person name="Richardson M.K."/>
        </authorList>
    </citation>
    <scope>NUCLEOTIDE SEQUENCE</scope>
    <source>
        <tissue evidence="2">Blood</tissue>
    </source>
</reference>
<accession>V8N117</accession>
<dbReference type="AlphaFoldDB" id="V8N117"/>
<dbReference type="InterPro" id="IPR056924">
    <property type="entry name" value="SH3_Tf2-1"/>
</dbReference>
<dbReference type="EMBL" id="AZIM01072449">
    <property type="protein sequence ID" value="ETE55890.1"/>
    <property type="molecule type" value="Genomic_DNA"/>
</dbReference>
<feature type="non-terminal residue" evidence="2">
    <location>
        <position position="1"/>
    </location>
</feature>
<evidence type="ECO:0000259" key="1">
    <source>
        <dbReference type="Pfam" id="PF24626"/>
    </source>
</evidence>
<sequence length="80" mass="9517">MVQYQLEKAKEDYKCFADQHHHDVLPLAVGNRVWLSTRYVLMTQPLKKLNHHYLGPFRVEAVIKTVEFCLSLPWTMRIHP</sequence>
<name>V8N117_OPHHA</name>
<feature type="non-terminal residue" evidence="2">
    <location>
        <position position="80"/>
    </location>
</feature>
<dbReference type="Proteomes" id="UP000018936">
    <property type="component" value="Unassembled WGS sequence"/>
</dbReference>
<evidence type="ECO:0000313" key="3">
    <source>
        <dbReference type="Proteomes" id="UP000018936"/>
    </source>
</evidence>
<organism evidence="2 3">
    <name type="scientific">Ophiophagus hannah</name>
    <name type="common">King cobra</name>
    <name type="synonym">Naja hannah</name>
    <dbReference type="NCBI Taxonomy" id="8665"/>
    <lineage>
        <taxon>Eukaryota</taxon>
        <taxon>Metazoa</taxon>
        <taxon>Chordata</taxon>
        <taxon>Craniata</taxon>
        <taxon>Vertebrata</taxon>
        <taxon>Euteleostomi</taxon>
        <taxon>Lepidosauria</taxon>
        <taxon>Squamata</taxon>
        <taxon>Bifurcata</taxon>
        <taxon>Unidentata</taxon>
        <taxon>Episquamata</taxon>
        <taxon>Toxicofera</taxon>
        <taxon>Serpentes</taxon>
        <taxon>Colubroidea</taxon>
        <taxon>Elapidae</taxon>
        <taxon>Elapinae</taxon>
        <taxon>Ophiophagus</taxon>
    </lineage>
</organism>
<gene>
    <name evidence="2" type="ORF">L345_18401</name>
</gene>
<dbReference type="Pfam" id="PF24626">
    <property type="entry name" value="SH3_Tf2-1"/>
    <property type="match status" value="1"/>
</dbReference>
<dbReference type="OrthoDB" id="1430630at2759"/>
<evidence type="ECO:0000313" key="2">
    <source>
        <dbReference type="EMBL" id="ETE55890.1"/>
    </source>
</evidence>
<protein>
    <recommendedName>
        <fullName evidence="1">Tf2-1-like SH3-like domain-containing protein</fullName>
    </recommendedName>
</protein>
<proteinExistence type="predicted"/>
<comment type="caution">
    <text evidence="2">The sequence shown here is derived from an EMBL/GenBank/DDBJ whole genome shotgun (WGS) entry which is preliminary data.</text>
</comment>